<proteinExistence type="predicted"/>
<protein>
    <submittedName>
        <fullName evidence="1">Uncharacterized protein</fullName>
    </submittedName>
</protein>
<name>A0A2P5ERX7_TREOI</name>
<gene>
    <name evidence="1" type="ORF">TorRG33x02_158800</name>
</gene>
<dbReference type="OrthoDB" id="10278025at2759"/>
<organism evidence="1 2">
    <name type="scientific">Trema orientale</name>
    <name type="common">Charcoal tree</name>
    <name type="synonym">Celtis orientalis</name>
    <dbReference type="NCBI Taxonomy" id="63057"/>
    <lineage>
        <taxon>Eukaryota</taxon>
        <taxon>Viridiplantae</taxon>
        <taxon>Streptophyta</taxon>
        <taxon>Embryophyta</taxon>
        <taxon>Tracheophyta</taxon>
        <taxon>Spermatophyta</taxon>
        <taxon>Magnoliopsida</taxon>
        <taxon>eudicotyledons</taxon>
        <taxon>Gunneridae</taxon>
        <taxon>Pentapetalae</taxon>
        <taxon>rosids</taxon>
        <taxon>fabids</taxon>
        <taxon>Rosales</taxon>
        <taxon>Cannabaceae</taxon>
        <taxon>Trema</taxon>
    </lineage>
</organism>
<dbReference type="EMBL" id="JXTC01000107">
    <property type="protein sequence ID" value="PON88293.1"/>
    <property type="molecule type" value="Genomic_DNA"/>
</dbReference>
<dbReference type="InParanoid" id="A0A2P5ERX7"/>
<sequence>IFLSNCNLSETKFIKKRNMIVLPKIPANAEAIFKMMKSINISNNEVSFHNLTNKLESLVAIRTHSKVLHYSNGDSFGCIYQPKSQSQSLTMQTHYFLLGFLLHVNKHQPITASNISSFFHSTFQFPQQIYHLSPLCA</sequence>
<evidence type="ECO:0000313" key="1">
    <source>
        <dbReference type="EMBL" id="PON88293.1"/>
    </source>
</evidence>
<reference evidence="2" key="1">
    <citation type="submission" date="2016-06" db="EMBL/GenBank/DDBJ databases">
        <title>Parallel loss of symbiosis genes in relatives of nitrogen-fixing non-legume Parasponia.</title>
        <authorList>
            <person name="Van Velzen R."/>
            <person name="Holmer R."/>
            <person name="Bu F."/>
            <person name="Rutten L."/>
            <person name="Van Zeijl A."/>
            <person name="Liu W."/>
            <person name="Santuari L."/>
            <person name="Cao Q."/>
            <person name="Sharma T."/>
            <person name="Shen D."/>
            <person name="Roswanjaya Y."/>
            <person name="Wardhani T."/>
            <person name="Kalhor M.S."/>
            <person name="Jansen J."/>
            <person name="Van den Hoogen J."/>
            <person name="Gungor B."/>
            <person name="Hartog M."/>
            <person name="Hontelez J."/>
            <person name="Verver J."/>
            <person name="Yang W.-C."/>
            <person name="Schijlen E."/>
            <person name="Repin R."/>
            <person name="Schilthuizen M."/>
            <person name="Schranz E."/>
            <person name="Heidstra R."/>
            <person name="Miyata K."/>
            <person name="Fedorova E."/>
            <person name="Kohlen W."/>
            <person name="Bisseling T."/>
            <person name="Smit S."/>
            <person name="Geurts R."/>
        </authorList>
    </citation>
    <scope>NUCLEOTIDE SEQUENCE [LARGE SCALE GENOMIC DNA]</scope>
    <source>
        <strain evidence="2">cv. RG33-2</strain>
    </source>
</reference>
<comment type="caution">
    <text evidence="1">The sequence shown here is derived from an EMBL/GenBank/DDBJ whole genome shotgun (WGS) entry which is preliminary data.</text>
</comment>
<keyword evidence="2" id="KW-1185">Reference proteome</keyword>
<evidence type="ECO:0000313" key="2">
    <source>
        <dbReference type="Proteomes" id="UP000237000"/>
    </source>
</evidence>
<accession>A0A2P5ERX7</accession>
<dbReference type="AlphaFoldDB" id="A0A2P5ERX7"/>
<dbReference type="Proteomes" id="UP000237000">
    <property type="component" value="Unassembled WGS sequence"/>
</dbReference>
<feature type="non-terminal residue" evidence="1">
    <location>
        <position position="1"/>
    </location>
</feature>